<evidence type="ECO:0000256" key="2">
    <source>
        <dbReference type="SAM" id="MobiDB-lite"/>
    </source>
</evidence>
<proteinExistence type="predicted"/>
<dbReference type="RefSeq" id="XP_012656303.1">
    <property type="nucleotide sequence ID" value="XM_012800849.1"/>
</dbReference>
<organism evidence="3 4">
    <name type="scientific">Tetrahymena thermophila (strain SB210)</name>
    <dbReference type="NCBI Taxonomy" id="312017"/>
    <lineage>
        <taxon>Eukaryota</taxon>
        <taxon>Sar</taxon>
        <taxon>Alveolata</taxon>
        <taxon>Ciliophora</taxon>
        <taxon>Intramacronucleata</taxon>
        <taxon>Oligohymenophorea</taxon>
        <taxon>Hymenostomatida</taxon>
        <taxon>Tetrahymenina</taxon>
        <taxon>Tetrahymenidae</taxon>
        <taxon>Tetrahymena</taxon>
    </lineage>
</organism>
<dbReference type="InParanoid" id="W7WZX5"/>
<gene>
    <name evidence="3" type="ORF">TTHERM_000726079</name>
</gene>
<feature type="region of interest" description="Disordered" evidence="2">
    <location>
        <begin position="122"/>
        <end position="146"/>
    </location>
</feature>
<feature type="coiled-coil region" evidence="1">
    <location>
        <begin position="189"/>
        <end position="303"/>
    </location>
</feature>
<dbReference type="EMBL" id="GG662257">
    <property type="protein sequence ID" value="EWS71162.1"/>
    <property type="molecule type" value="Genomic_DNA"/>
</dbReference>
<keyword evidence="4" id="KW-1185">Reference proteome</keyword>
<dbReference type="GeneID" id="24440411"/>
<keyword evidence="1" id="KW-0175">Coiled coil</keyword>
<dbReference type="KEGG" id="tet:TTHERM_000726079"/>
<feature type="compositionally biased region" description="Basic and acidic residues" evidence="2">
    <location>
        <begin position="136"/>
        <end position="146"/>
    </location>
</feature>
<evidence type="ECO:0000313" key="4">
    <source>
        <dbReference type="Proteomes" id="UP000009168"/>
    </source>
</evidence>
<evidence type="ECO:0000256" key="1">
    <source>
        <dbReference type="SAM" id="Coils"/>
    </source>
</evidence>
<reference evidence="4" key="1">
    <citation type="journal article" date="2006" name="PLoS Biol.">
        <title>Macronuclear genome sequence of the ciliate Tetrahymena thermophila, a model eukaryote.</title>
        <authorList>
            <person name="Eisen J.A."/>
            <person name="Coyne R.S."/>
            <person name="Wu M."/>
            <person name="Wu D."/>
            <person name="Thiagarajan M."/>
            <person name="Wortman J.R."/>
            <person name="Badger J.H."/>
            <person name="Ren Q."/>
            <person name="Amedeo P."/>
            <person name="Jones K.M."/>
            <person name="Tallon L.J."/>
            <person name="Delcher A.L."/>
            <person name="Salzberg S.L."/>
            <person name="Silva J.C."/>
            <person name="Haas B.J."/>
            <person name="Majoros W.H."/>
            <person name="Farzad M."/>
            <person name="Carlton J.M."/>
            <person name="Smith R.K. Jr."/>
            <person name="Garg J."/>
            <person name="Pearlman R.E."/>
            <person name="Karrer K.M."/>
            <person name="Sun L."/>
            <person name="Manning G."/>
            <person name="Elde N.C."/>
            <person name="Turkewitz A.P."/>
            <person name="Asai D.J."/>
            <person name="Wilkes D.E."/>
            <person name="Wang Y."/>
            <person name="Cai H."/>
            <person name="Collins K."/>
            <person name="Stewart B.A."/>
            <person name="Lee S.R."/>
            <person name="Wilamowska K."/>
            <person name="Weinberg Z."/>
            <person name="Ruzzo W.L."/>
            <person name="Wloga D."/>
            <person name="Gaertig J."/>
            <person name="Frankel J."/>
            <person name="Tsao C.-C."/>
            <person name="Gorovsky M.A."/>
            <person name="Keeling P.J."/>
            <person name="Waller R.F."/>
            <person name="Patron N.J."/>
            <person name="Cherry J.M."/>
            <person name="Stover N.A."/>
            <person name="Krieger C.J."/>
            <person name="del Toro C."/>
            <person name="Ryder H.F."/>
            <person name="Williamson S.C."/>
            <person name="Barbeau R.A."/>
            <person name="Hamilton E.P."/>
            <person name="Orias E."/>
        </authorList>
    </citation>
    <scope>NUCLEOTIDE SEQUENCE [LARGE SCALE GENOMIC DNA]</scope>
    <source>
        <strain evidence="4">SB210</strain>
    </source>
</reference>
<name>W7WZX5_TETTS</name>
<sequence length="392" mass="47252">MSRSTRSVSSKISPQKHLLDLSVTNYYDYEYFQTPKSFVQSLQETPNRLPNHYRKNLMLKIQDQYDKFENNMKKKQIMQVQQRMKVNEFEQYRENKLNCLDQNLSKTTELKAKKIETKVKKISEHNTHVQQTQQKHKTDIKQDSREKAKNIKSYQDDMSQFMETREKSFFLTSQTRNLSQMQERENYKKQKYDIELEQSNKKYHQLTDKLESGKQKREMILAQKTQTAAKVDQILEQNLSIHEKNLQRHQNEMLAKMTEKLEKINMTNIIKEKANQIIMEKQKQEQKEKNEALQSNQQKLRENQLQRVKILNQKFNSPVKLQKSPSKLNVDEQIIKVLTNYDKIKQMQEIKNQQLLQNHLEYTTNNKILKVSYDKLNDYKRRAYFLQKKDDI</sequence>
<protein>
    <submittedName>
        <fullName evidence="3">Uncharacterized protein</fullName>
    </submittedName>
</protein>
<dbReference type="AlphaFoldDB" id="W7WZX5"/>
<dbReference type="Proteomes" id="UP000009168">
    <property type="component" value="Unassembled WGS sequence"/>
</dbReference>
<evidence type="ECO:0000313" key="3">
    <source>
        <dbReference type="EMBL" id="EWS71162.1"/>
    </source>
</evidence>
<accession>W7WZX5</accession>